<evidence type="ECO:0000313" key="1">
    <source>
        <dbReference type="EMBL" id="ADJ50463.1"/>
    </source>
</evidence>
<organism evidence="1 2">
    <name type="scientific">Amycolatopsis mediterranei (strain U-32)</name>
    <dbReference type="NCBI Taxonomy" id="749927"/>
    <lineage>
        <taxon>Bacteria</taxon>
        <taxon>Bacillati</taxon>
        <taxon>Actinomycetota</taxon>
        <taxon>Actinomycetes</taxon>
        <taxon>Pseudonocardiales</taxon>
        <taxon>Pseudonocardiaceae</taxon>
        <taxon>Amycolatopsis</taxon>
    </lineage>
</organism>
<dbReference type="Proteomes" id="UP000000328">
    <property type="component" value="Chromosome"/>
</dbReference>
<dbReference type="RefSeq" id="WP_013230490.1">
    <property type="nucleotide sequence ID" value="NC_014318.1"/>
</dbReference>
<sequence>MTAQDGGSTARDDRPTFWCGASLFNSGGQRLNEIDLNAYRHPQKHADMTDADWEQAAAAVQAFEAERGLR</sequence>
<dbReference type="OrthoDB" id="3630693at2"/>
<evidence type="ECO:0000313" key="2">
    <source>
        <dbReference type="Proteomes" id="UP000000328"/>
    </source>
</evidence>
<dbReference type="EMBL" id="CP002000">
    <property type="protein sequence ID" value="ADJ50463.1"/>
    <property type="molecule type" value="Genomic_DNA"/>
</dbReference>
<reference evidence="1 2" key="1">
    <citation type="journal article" date="2010" name="Cell Res.">
        <title>Complete genome sequence of the rifamycin SV-producing Amycolatopsis mediterranei U32 revealed its genetic characteristics in phylogeny and metabolism.</title>
        <authorList>
            <person name="Zhao W."/>
            <person name="Zhong Y."/>
            <person name="Yuan H."/>
            <person name="Wang J."/>
            <person name="Zheng H."/>
            <person name="Wang Y."/>
            <person name="Cen X."/>
            <person name="Xu F."/>
            <person name="Bai J."/>
            <person name="Han X."/>
            <person name="Lu G."/>
            <person name="Zhu Y."/>
            <person name="Shao Z."/>
            <person name="Yan H."/>
            <person name="Li C."/>
            <person name="Peng N."/>
            <person name="Zhang Z."/>
            <person name="Zhang Y."/>
            <person name="Lin W."/>
            <person name="Fan Y."/>
            <person name="Qin Z."/>
            <person name="Hu Y."/>
            <person name="Zhu B."/>
            <person name="Wang S."/>
            <person name="Ding X."/>
            <person name="Zhao G.P."/>
        </authorList>
    </citation>
    <scope>NUCLEOTIDE SEQUENCE [LARGE SCALE GENOMIC DNA]</scope>
    <source>
        <strain evidence="2">U-32</strain>
    </source>
</reference>
<dbReference type="GeneID" id="92876370"/>
<name>A0A0H3DJW9_AMYMU</name>
<gene>
    <name evidence="1" type="ordered locus">AMED_8770</name>
</gene>
<dbReference type="PATRIC" id="fig|749927.5.peg.9103"/>
<dbReference type="AlphaFoldDB" id="A0A0H3DJW9"/>
<proteinExistence type="predicted"/>
<dbReference type="KEGG" id="amd:AMED_8770"/>
<dbReference type="HOGENOM" id="CLU_2840034_0_0_11"/>
<protein>
    <submittedName>
        <fullName evidence="1">Uncharacterized protein</fullName>
    </submittedName>
</protein>
<accession>A0A0H3DJW9</accession>